<dbReference type="PROSITE" id="PS51272">
    <property type="entry name" value="SLH"/>
    <property type="match status" value="2"/>
</dbReference>
<sequence length="769" mass="86618">MKKILLFTLILTFLFVGSAYGQEFPDVEGTKYEEAVEFLSAYGVVNGFPDGTFKPDDPVTRAQISKMITIVLGFEEFTENMESTFTDMDGHWAERYVEVAHAFDIVQGYLDGTFGPDNEITYTEVITMIVRSLGYTDQSLPGAWPYDYLVKAGDLGIVDGIPLAGDQATRGDIALMTYNALFSEKGTVNTSNNQWETSGELLLSNIGYGEEQKISESDIEKAVLYPKLKEYEYYRGNLFYNSDDEIVYFQNVGTKEDEGKVTSVSSNTIIIEDEYGNRKPYDTKDAEIILNGVEGRRISLINSQVRIIYYESDENKIEAIIGRKLTKILLADSSFYGQTVFNGIYLPLDGGIVNDNSIYVHGDVDSIYDIRPNDVIYAYETDESGYRKTYLELEVVRNRIEGAMTETTQNSSNGLSKIDGVQYSHSDSYIPIDGFGPGYYVAAYLDKNGEVVKYNIIRDLQQPEDYGLVIETTDSNQLELPKIRLIDNSGAEKTYHVNLENDLIVESGGFNDLTYSINLSEGDVIKFNLENADKIKKMDKVQLVAYDGIYDNSERMLTDIEAGINDSTLIYTKDEDDWIKISLESLDEFIKGDVSTNEDGDYVELLIVENGIITNYPDTVYSVPDDITKILNLDGEEVYRIYGYVEGKEAYIYSGPSYMESLTGLEDYMGQLLEFELIQDKIKSFSVPNPELTFSELTNKYGGKILKAEGTFYEYADDVKVYIAEENEEGYNITGIADVDGMEIGDQIQLYDVHGDFDGIMDIIILIKK</sequence>
<dbReference type="InterPro" id="IPR001119">
    <property type="entry name" value="SLH_dom"/>
</dbReference>
<accession>A0A1M6KP94</accession>
<dbReference type="OrthoDB" id="1704165at2"/>
<evidence type="ECO:0000313" key="4">
    <source>
        <dbReference type="Proteomes" id="UP000184052"/>
    </source>
</evidence>
<dbReference type="Proteomes" id="UP000184052">
    <property type="component" value="Unassembled WGS sequence"/>
</dbReference>
<organism evidence="3 4">
    <name type="scientific">Dethiosulfatibacter aminovorans DSM 17477</name>
    <dbReference type="NCBI Taxonomy" id="1121476"/>
    <lineage>
        <taxon>Bacteria</taxon>
        <taxon>Bacillati</taxon>
        <taxon>Bacillota</taxon>
        <taxon>Tissierellia</taxon>
        <taxon>Dethiosulfatibacter</taxon>
    </lineage>
</organism>
<feature type="signal peptide" evidence="1">
    <location>
        <begin position="1"/>
        <end position="21"/>
    </location>
</feature>
<gene>
    <name evidence="3" type="ORF">SAMN02745751_02954</name>
</gene>
<name>A0A1M6KP94_9FIRM</name>
<feature type="domain" description="SLH" evidence="2">
    <location>
        <begin position="19"/>
        <end position="79"/>
    </location>
</feature>
<dbReference type="InterPro" id="IPR051465">
    <property type="entry name" value="Cell_Envelope_Struct_Comp"/>
</dbReference>
<dbReference type="EMBL" id="FQZL01000027">
    <property type="protein sequence ID" value="SHJ60828.1"/>
    <property type="molecule type" value="Genomic_DNA"/>
</dbReference>
<reference evidence="3 4" key="1">
    <citation type="submission" date="2016-11" db="EMBL/GenBank/DDBJ databases">
        <authorList>
            <person name="Jaros S."/>
            <person name="Januszkiewicz K."/>
            <person name="Wedrychowicz H."/>
        </authorList>
    </citation>
    <scope>NUCLEOTIDE SEQUENCE [LARGE SCALE GENOMIC DNA]</scope>
    <source>
        <strain evidence="3 4">DSM 17477</strain>
    </source>
</reference>
<dbReference type="PANTHER" id="PTHR43308">
    <property type="entry name" value="OUTER MEMBRANE PROTEIN ALPHA-RELATED"/>
    <property type="match status" value="1"/>
</dbReference>
<protein>
    <submittedName>
        <fullName evidence="3">S-layer homology domain-containing protein</fullName>
    </submittedName>
</protein>
<dbReference type="STRING" id="1121476.SAMN02745751_02954"/>
<evidence type="ECO:0000256" key="1">
    <source>
        <dbReference type="SAM" id="SignalP"/>
    </source>
</evidence>
<feature type="domain" description="SLH" evidence="2">
    <location>
        <begin position="80"/>
        <end position="143"/>
    </location>
</feature>
<dbReference type="Pfam" id="PF00395">
    <property type="entry name" value="SLH"/>
    <property type="match status" value="2"/>
</dbReference>
<feature type="chain" id="PRO_5012861638" evidence="1">
    <location>
        <begin position="22"/>
        <end position="769"/>
    </location>
</feature>
<proteinExistence type="predicted"/>
<keyword evidence="1" id="KW-0732">Signal</keyword>
<evidence type="ECO:0000313" key="3">
    <source>
        <dbReference type="EMBL" id="SHJ60828.1"/>
    </source>
</evidence>
<dbReference type="AlphaFoldDB" id="A0A1M6KP94"/>
<evidence type="ECO:0000259" key="2">
    <source>
        <dbReference type="PROSITE" id="PS51272"/>
    </source>
</evidence>
<keyword evidence="4" id="KW-1185">Reference proteome</keyword>
<dbReference type="RefSeq" id="WP_073050339.1">
    <property type="nucleotide sequence ID" value="NZ_FQZL01000027.1"/>
</dbReference>